<dbReference type="InterPro" id="IPR040607">
    <property type="entry name" value="ALP_N"/>
</dbReference>
<sequence>MIVSVDHGNKSIKTPNYIFTSGVIEAEDRPGMNVDYIFWNGKYYSLTEKRISYLRDKTEDNRFFVLTLFAIAYEMQRQNIPESLEPLDVTLLVGLPPAHYGRQHTNFEAYFLRKREVVDFDFNGDYHSIRINKVASFPQALAAASTRYAELKNYSMSYIIDIGGFTVDVLKLRNGKPDLEVMESFEKGVITLYNTITSKCNAQFARLLEDCDIDEVIQNEPTMLPGEVQLLIRNIVTEFLNEFYNFLREHSIDVKTSKCVFAGGGSILLRSMIERSGKVAFPIFIDNIHANALGYQLLYESEVRTHAR</sequence>
<dbReference type="SUPFAM" id="SSF53067">
    <property type="entry name" value="Actin-like ATPase domain"/>
    <property type="match status" value="2"/>
</dbReference>
<dbReference type="Gene3D" id="3.30.420.40">
    <property type="match status" value="2"/>
</dbReference>
<proteinExistence type="predicted"/>
<feature type="domain" description="Actin-like protein N-terminal" evidence="1">
    <location>
        <begin position="52"/>
        <end position="140"/>
    </location>
</feature>
<accession>A0A6N3DKQ5</accession>
<dbReference type="Pfam" id="PF17989">
    <property type="entry name" value="ALP_N"/>
    <property type="match status" value="1"/>
</dbReference>
<dbReference type="EMBL" id="CACRUB010000031">
    <property type="protein sequence ID" value="VYU26293.1"/>
    <property type="molecule type" value="Genomic_DNA"/>
</dbReference>
<dbReference type="InterPro" id="IPR043129">
    <property type="entry name" value="ATPase_NBD"/>
</dbReference>
<evidence type="ECO:0000313" key="2">
    <source>
        <dbReference type="EMBL" id="VYU26293.1"/>
    </source>
</evidence>
<gene>
    <name evidence="2" type="ORF">FPLFYP42_01751</name>
</gene>
<dbReference type="AlphaFoldDB" id="A0A6N3DKQ5"/>
<evidence type="ECO:0000259" key="1">
    <source>
        <dbReference type="Pfam" id="PF17989"/>
    </source>
</evidence>
<dbReference type="RefSeq" id="WP_156621419.1">
    <property type="nucleotide sequence ID" value="NZ_CACRUB010000031.1"/>
</dbReference>
<organism evidence="2">
    <name type="scientific">Flavonifractor plautii</name>
    <name type="common">Fusobacterium plautii</name>
    <dbReference type="NCBI Taxonomy" id="292800"/>
    <lineage>
        <taxon>Bacteria</taxon>
        <taxon>Bacillati</taxon>
        <taxon>Bacillota</taxon>
        <taxon>Clostridia</taxon>
        <taxon>Eubacteriales</taxon>
        <taxon>Oscillospiraceae</taxon>
        <taxon>Flavonifractor</taxon>
    </lineage>
</organism>
<protein>
    <submittedName>
        <fullName evidence="2">StbA protein</fullName>
    </submittedName>
</protein>
<reference evidence="2" key="1">
    <citation type="submission" date="2019-11" db="EMBL/GenBank/DDBJ databases">
        <authorList>
            <person name="Feng L."/>
        </authorList>
    </citation>
    <scope>NUCLEOTIDE SEQUENCE</scope>
    <source>
        <strain evidence="2">FplautiiLFYP42</strain>
    </source>
</reference>
<name>A0A6N3DKQ5_FLAPL</name>